<proteinExistence type="predicted"/>
<gene>
    <name evidence="1" type="ORF">SAMN05443549_107123</name>
</gene>
<dbReference type="AlphaFoldDB" id="A0A1M5N767"/>
<dbReference type="Proteomes" id="UP000184516">
    <property type="component" value="Unassembled WGS sequence"/>
</dbReference>
<protein>
    <submittedName>
        <fullName evidence="1">Uncharacterized protein</fullName>
    </submittedName>
</protein>
<evidence type="ECO:0000313" key="2">
    <source>
        <dbReference type="Proteomes" id="UP000184516"/>
    </source>
</evidence>
<evidence type="ECO:0000313" key="1">
    <source>
        <dbReference type="EMBL" id="SHG85019.1"/>
    </source>
</evidence>
<organism evidence="1 2">
    <name type="scientific">Flavobacterium fluvii</name>
    <dbReference type="NCBI Taxonomy" id="468056"/>
    <lineage>
        <taxon>Bacteria</taxon>
        <taxon>Pseudomonadati</taxon>
        <taxon>Bacteroidota</taxon>
        <taxon>Flavobacteriia</taxon>
        <taxon>Flavobacteriales</taxon>
        <taxon>Flavobacteriaceae</taxon>
        <taxon>Flavobacterium</taxon>
    </lineage>
</organism>
<name>A0A1M5N767_9FLAO</name>
<keyword evidence="2" id="KW-1185">Reference proteome</keyword>
<accession>A0A1M5N767</accession>
<dbReference type="EMBL" id="FQWB01000007">
    <property type="protein sequence ID" value="SHG85019.1"/>
    <property type="molecule type" value="Genomic_DNA"/>
</dbReference>
<sequence length="44" mass="5096">MFFFNTRTIPKVFIILESSIFSNYWVSNTIMSSPDTKQKGSTQC</sequence>
<reference evidence="2" key="1">
    <citation type="submission" date="2016-11" db="EMBL/GenBank/DDBJ databases">
        <authorList>
            <person name="Varghese N."/>
            <person name="Submissions S."/>
        </authorList>
    </citation>
    <scope>NUCLEOTIDE SEQUENCE [LARGE SCALE GENOMIC DNA]</scope>
    <source>
        <strain evidence="2">DSM 19978</strain>
    </source>
</reference>